<evidence type="ECO:0000313" key="2">
    <source>
        <dbReference type="EMBL" id="OZC08310.1"/>
    </source>
</evidence>
<accession>A0A238BUF0</accession>
<feature type="signal peptide" evidence="1">
    <location>
        <begin position="1"/>
        <end position="19"/>
    </location>
</feature>
<gene>
    <name evidence="2" type="ORF">X798_04661</name>
</gene>
<dbReference type="EMBL" id="KZ270010">
    <property type="protein sequence ID" value="OZC08310.1"/>
    <property type="molecule type" value="Genomic_DNA"/>
</dbReference>
<dbReference type="AlphaFoldDB" id="A0A238BUF0"/>
<dbReference type="Proteomes" id="UP000242913">
    <property type="component" value="Unassembled WGS sequence"/>
</dbReference>
<feature type="chain" id="PRO_5012014415" evidence="1">
    <location>
        <begin position="20"/>
        <end position="230"/>
    </location>
</feature>
<organism evidence="2 3">
    <name type="scientific">Onchocerca flexuosa</name>
    <dbReference type="NCBI Taxonomy" id="387005"/>
    <lineage>
        <taxon>Eukaryota</taxon>
        <taxon>Metazoa</taxon>
        <taxon>Ecdysozoa</taxon>
        <taxon>Nematoda</taxon>
        <taxon>Chromadorea</taxon>
        <taxon>Rhabditida</taxon>
        <taxon>Spirurina</taxon>
        <taxon>Spiruromorpha</taxon>
        <taxon>Filarioidea</taxon>
        <taxon>Onchocercidae</taxon>
        <taxon>Onchocerca</taxon>
    </lineage>
</organism>
<keyword evidence="3" id="KW-1185">Reference proteome</keyword>
<keyword evidence="1" id="KW-0732">Signal</keyword>
<protein>
    <submittedName>
        <fullName evidence="2">Uncharacterized protein</fullName>
    </submittedName>
</protein>
<dbReference type="OrthoDB" id="5798421at2759"/>
<evidence type="ECO:0000313" key="3">
    <source>
        <dbReference type="Proteomes" id="UP000242913"/>
    </source>
</evidence>
<sequence>MIDLKSFIVFAFVVGHAISLNTTSTETSHDKYLEEIMTKVFIGNLAGKRIAQELSYEDLKNIRTIRVMAEIANFELNRRSQVLHYRDGKINPPFLRKFWKLASQMNFNDRKACLIFIIVLTEFQQYHWSPDFAILFGTERKSDIIRTKDIFYAEILTPQSDHLEIIGSDAEDFSSDREIEGDPMNGVILPSSWWWNGNFVSMDIESIKSYANPLNHMSYSKMRSVITEIG</sequence>
<proteinExistence type="predicted"/>
<reference evidence="2 3" key="1">
    <citation type="submission" date="2015-12" db="EMBL/GenBank/DDBJ databases">
        <title>Draft genome of the nematode, Onchocerca flexuosa.</title>
        <authorList>
            <person name="Mitreva M."/>
        </authorList>
    </citation>
    <scope>NUCLEOTIDE SEQUENCE [LARGE SCALE GENOMIC DNA]</scope>
    <source>
        <strain evidence="2">Red Deer</strain>
    </source>
</reference>
<evidence type="ECO:0000256" key="1">
    <source>
        <dbReference type="SAM" id="SignalP"/>
    </source>
</evidence>
<name>A0A238BUF0_9BILA</name>